<dbReference type="InterPro" id="IPR038552">
    <property type="entry name" value="Tim21_IMS_sf"/>
</dbReference>
<keyword evidence="5" id="KW-0809">Transit peptide</keyword>
<proteinExistence type="inferred from homology"/>
<evidence type="ECO:0000256" key="9">
    <source>
        <dbReference type="RuleBase" id="RU367142"/>
    </source>
</evidence>
<dbReference type="PANTHER" id="PTHR13032">
    <property type="entry name" value="MITOCHONDRIAL IMPORT INNER MEMBRANE TRANSLOCASE SUBUNIT TIM21"/>
    <property type="match status" value="1"/>
</dbReference>
<dbReference type="InterPro" id="IPR013261">
    <property type="entry name" value="Tim21"/>
</dbReference>
<dbReference type="Gene3D" id="3.10.450.320">
    <property type="entry name" value="Mitochondrial import inner membrane translocase subunit Tim21"/>
    <property type="match status" value="1"/>
</dbReference>
<evidence type="ECO:0000256" key="2">
    <source>
        <dbReference type="ARBA" id="ARBA00010867"/>
    </source>
</evidence>
<evidence type="ECO:0000313" key="11">
    <source>
        <dbReference type="EMBL" id="KAJ7357029.1"/>
    </source>
</evidence>
<evidence type="ECO:0000256" key="8">
    <source>
        <dbReference type="ARBA" id="ARBA00023136"/>
    </source>
</evidence>
<name>A0AAD7AF83_9AGAR</name>
<dbReference type="GO" id="GO:0005744">
    <property type="term" value="C:TIM23 mitochondrial import inner membrane translocase complex"/>
    <property type="evidence" value="ECO:0007669"/>
    <property type="project" value="UniProtKB-UniRule"/>
</dbReference>
<protein>
    <recommendedName>
        <fullName evidence="3 9">Mitochondrial import inner membrane translocase subunit Tim21</fullName>
    </recommendedName>
</protein>
<dbReference type="GO" id="GO:0030150">
    <property type="term" value="P:protein import into mitochondrial matrix"/>
    <property type="evidence" value="ECO:0007669"/>
    <property type="project" value="UniProtKB-UniRule"/>
</dbReference>
<evidence type="ECO:0000256" key="10">
    <source>
        <dbReference type="SAM" id="MobiDB-lite"/>
    </source>
</evidence>
<reference evidence="11" key="1">
    <citation type="submission" date="2023-03" db="EMBL/GenBank/DDBJ databases">
        <title>Massive genome expansion in bonnet fungi (Mycena s.s.) driven by repeated elements and novel gene families across ecological guilds.</title>
        <authorList>
            <consortium name="Lawrence Berkeley National Laboratory"/>
            <person name="Harder C.B."/>
            <person name="Miyauchi S."/>
            <person name="Viragh M."/>
            <person name="Kuo A."/>
            <person name="Thoen E."/>
            <person name="Andreopoulos B."/>
            <person name="Lu D."/>
            <person name="Skrede I."/>
            <person name="Drula E."/>
            <person name="Henrissat B."/>
            <person name="Morin E."/>
            <person name="Kohler A."/>
            <person name="Barry K."/>
            <person name="LaButti K."/>
            <person name="Morin E."/>
            <person name="Salamov A."/>
            <person name="Lipzen A."/>
            <person name="Mereny Z."/>
            <person name="Hegedus B."/>
            <person name="Baldrian P."/>
            <person name="Stursova M."/>
            <person name="Weitz H."/>
            <person name="Taylor A."/>
            <person name="Grigoriev I.V."/>
            <person name="Nagy L.G."/>
            <person name="Martin F."/>
            <person name="Kauserud H."/>
        </authorList>
    </citation>
    <scope>NUCLEOTIDE SEQUENCE</scope>
    <source>
        <strain evidence="11">CBHHK002</strain>
    </source>
</reference>
<comment type="similarity">
    <text evidence="2 9">Belongs to the TIM21 family.</text>
</comment>
<sequence>MALPYLLLRRPCSARLWSQVRTLATRRNVNPGPSILSQSLDQNAAKQDKGPFQLGLGLGQPAVQSGEIPKPWSELSTAGKVKRTTARTTNLSVILVGAGLSAVLIYCLTSELFSKNSPSVLYGDACDRIKASSKLAKYLDGPPRFYLEPPAAVRPRHRNRHVSSSLRVDATGREHMFLNFYLQSEPPKASWSESITSWTQDKLSLSMDDLIAWTEDSALAAWERSKEAFKFLSGAPSPPPQADTWSTETKNAERKEESGGGFMGMFASLRGPRGTPLVESHPEAPERTFTEGEVHVNFVKNNQGHFVLRYIIVELPNSRARNPLRVFVERTPGVRDNEPVMRWNS</sequence>
<dbReference type="EMBL" id="JARIHO010000008">
    <property type="protein sequence ID" value="KAJ7357029.1"/>
    <property type="molecule type" value="Genomic_DNA"/>
</dbReference>
<keyword evidence="9" id="KW-0811">Translocation</keyword>
<keyword evidence="9" id="KW-0813">Transport</keyword>
<comment type="subunit">
    <text evidence="9">Component of the TIM23 complex.</text>
</comment>
<keyword evidence="9" id="KW-0999">Mitochondrion inner membrane</keyword>
<evidence type="ECO:0000256" key="7">
    <source>
        <dbReference type="ARBA" id="ARBA00023128"/>
    </source>
</evidence>
<dbReference type="PANTHER" id="PTHR13032:SF6">
    <property type="entry name" value="MITOCHONDRIAL IMPORT INNER MEMBRANE TRANSLOCASE SUBUNIT TIM21"/>
    <property type="match status" value="1"/>
</dbReference>
<keyword evidence="8 9" id="KW-0472">Membrane</keyword>
<dbReference type="AlphaFoldDB" id="A0AAD7AF83"/>
<evidence type="ECO:0000256" key="1">
    <source>
        <dbReference type="ARBA" id="ARBA00004304"/>
    </source>
</evidence>
<keyword evidence="12" id="KW-1185">Reference proteome</keyword>
<evidence type="ECO:0000313" key="12">
    <source>
        <dbReference type="Proteomes" id="UP001218218"/>
    </source>
</evidence>
<keyword evidence="9" id="KW-0653">Protein transport</keyword>
<comment type="function">
    <text evidence="9">Essential component of the TIM23 complex, a complex that mediates the translocation of transit peptide-containing proteins across the mitochondrial inner membrane.</text>
</comment>
<evidence type="ECO:0000256" key="3">
    <source>
        <dbReference type="ARBA" id="ARBA00020726"/>
    </source>
</evidence>
<feature type="transmembrane region" description="Helical" evidence="9">
    <location>
        <begin position="91"/>
        <end position="113"/>
    </location>
</feature>
<keyword evidence="7 9" id="KW-0496">Mitochondrion</keyword>
<accession>A0AAD7AF83</accession>
<comment type="caution">
    <text evidence="11">The sequence shown here is derived from an EMBL/GenBank/DDBJ whole genome shotgun (WGS) entry which is preliminary data.</text>
</comment>
<dbReference type="Proteomes" id="UP001218218">
    <property type="component" value="Unassembled WGS sequence"/>
</dbReference>
<keyword evidence="4 9" id="KW-0812">Transmembrane</keyword>
<gene>
    <name evidence="11" type="ORF">DFH08DRAFT_688523</name>
</gene>
<comment type="subcellular location">
    <subcellularLocation>
        <location evidence="9">Mitochondrion inner membrane</location>
        <topology evidence="9">Single-pass membrane protein</topology>
    </subcellularLocation>
    <subcellularLocation>
        <location evidence="1">Mitochondrion membrane</location>
        <topology evidence="1">Single-pass membrane protein</topology>
    </subcellularLocation>
</comment>
<keyword evidence="6 9" id="KW-1133">Transmembrane helix</keyword>
<evidence type="ECO:0000256" key="4">
    <source>
        <dbReference type="ARBA" id="ARBA00022692"/>
    </source>
</evidence>
<feature type="region of interest" description="Disordered" evidence="10">
    <location>
        <begin position="233"/>
        <end position="262"/>
    </location>
</feature>
<evidence type="ECO:0000256" key="5">
    <source>
        <dbReference type="ARBA" id="ARBA00022946"/>
    </source>
</evidence>
<evidence type="ECO:0000256" key="6">
    <source>
        <dbReference type="ARBA" id="ARBA00022989"/>
    </source>
</evidence>
<organism evidence="11 12">
    <name type="scientific">Mycena albidolilacea</name>
    <dbReference type="NCBI Taxonomy" id="1033008"/>
    <lineage>
        <taxon>Eukaryota</taxon>
        <taxon>Fungi</taxon>
        <taxon>Dikarya</taxon>
        <taxon>Basidiomycota</taxon>
        <taxon>Agaricomycotina</taxon>
        <taxon>Agaricomycetes</taxon>
        <taxon>Agaricomycetidae</taxon>
        <taxon>Agaricales</taxon>
        <taxon>Marasmiineae</taxon>
        <taxon>Mycenaceae</taxon>
        <taxon>Mycena</taxon>
    </lineage>
</organism>
<dbReference type="Pfam" id="PF08294">
    <property type="entry name" value="TIM21"/>
    <property type="match status" value="1"/>
</dbReference>